<sequence length="245" mass="27020">MIQGIIAIYVREMLILKRRLSRQIPSWSISPFLYLTAFSYAVGRGVSIDGHSYLEFLIPGLIAMGSMTQAFAIASEINIARFYWHIFEEFQAAPISKFAYVAGEVLAGMTRALLAIGVIMVLGFLFGVRLHYGFAFFMALLLNSFVFASLAVGLAMVVKSHADQAMLTNFIITPMAFLGGTFFPVDRLPQWAGAILNLLPLTHASKAIRAACLGEPVNLFSYVLLFIIGSLFFGLAVWCVERAKD</sequence>
<feature type="domain" description="ABC transmembrane type-2" evidence="6">
    <location>
        <begin position="22"/>
        <end position="243"/>
    </location>
</feature>
<keyword evidence="5" id="KW-0813">Transport</keyword>
<gene>
    <name evidence="7" type="ORF">SAMN02746065_1254</name>
</gene>
<dbReference type="PANTHER" id="PTHR43332">
    <property type="entry name" value="INNER MEMBRANE TRANSPORT PERMEASE YADH-RELATED"/>
    <property type="match status" value="1"/>
</dbReference>
<keyword evidence="2 5" id="KW-0812">Transmembrane</keyword>
<dbReference type="AlphaFoldDB" id="A0A1W2E7P1"/>
<dbReference type="PROSITE" id="PS51012">
    <property type="entry name" value="ABC_TM2"/>
    <property type="match status" value="1"/>
</dbReference>
<evidence type="ECO:0000256" key="1">
    <source>
        <dbReference type="ARBA" id="ARBA00004141"/>
    </source>
</evidence>
<dbReference type="EMBL" id="FWXY01000025">
    <property type="protein sequence ID" value="SMD05068.1"/>
    <property type="molecule type" value="Genomic_DNA"/>
</dbReference>
<evidence type="ECO:0000313" key="8">
    <source>
        <dbReference type="Proteomes" id="UP000192418"/>
    </source>
</evidence>
<keyword evidence="8" id="KW-1185">Reference proteome</keyword>
<dbReference type="Pfam" id="PF01061">
    <property type="entry name" value="ABC2_membrane"/>
    <property type="match status" value="1"/>
</dbReference>
<dbReference type="Proteomes" id="UP000192418">
    <property type="component" value="Unassembled WGS sequence"/>
</dbReference>
<dbReference type="PANTHER" id="PTHR43332:SF2">
    <property type="entry name" value="INNER MEMBRANE TRANSPORT PERMEASE YADH"/>
    <property type="match status" value="1"/>
</dbReference>
<proteinExistence type="inferred from homology"/>
<feature type="transmembrane region" description="Helical" evidence="5">
    <location>
        <begin position="219"/>
        <end position="240"/>
    </location>
</feature>
<dbReference type="InterPro" id="IPR013525">
    <property type="entry name" value="ABC2_TM"/>
</dbReference>
<evidence type="ECO:0000256" key="3">
    <source>
        <dbReference type="ARBA" id="ARBA00022989"/>
    </source>
</evidence>
<reference evidence="7 8" key="1">
    <citation type="submission" date="2017-04" db="EMBL/GenBank/DDBJ databases">
        <authorList>
            <person name="Afonso C.L."/>
            <person name="Miller P.J."/>
            <person name="Scott M.A."/>
            <person name="Spackman E."/>
            <person name="Goraichik I."/>
            <person name="Dimitrov K.M."/>
            <person name="Suarez D.L."/>
            <person name="Swayne D.E."/>
        </authorList>
    </citation>
    <scope>NUCLEOTIDE SEQUENCE [LARGE SCALE GENOMIC DNA]</scope>
    <source>
        <strain evidence="7 8">DSM 3385</strain>
    </source>
</reference>
<dbReference type="OrthoDB" id="9788252at2"/>
<dbReference type="PIRSF" id="PIRSF006648">
    <property type="entry name" value="DrrB"/>
    <property type="match status" value="1"/>
</dbReference>
<dbReference type="PRINTS" id="PR00164">
    <property type="entry name" value="ABC2TRNSPORT"/>
</dbReference>
<organism evidence="7 8">
    <name type="scientific">Desulfocicer vacuolatum DSM 3385</name>
    <dbReference type="NCBI Taxonomy" id="1121400"/>
    <lineage>
        <taxon>Bacteria</taxon>
        <taxon>Pseudomonadati</taxon>
        <taxon>Thermodesulfobacteriota</taxon>
        <taxon>Desulfobacteria</taxon>
        <taxon>Desulfobacterales</taxon>
        <taxon>Desulfobacteraceae</taxon>
        <taxon>Desulfocicer</taxon>
    </lineage>
</organism>
<evidence type="ECO:0000259" key="6">
    <source>
        <dbReference type="PROSITE" id="PS51012"/>
    </source>
</evidence>
<comment type="similarity">
    <text evidence="5">Belongs to the ABC-2 integral membrane protein family.</text>
</comment>
<keyword evidence="3 5" id="KW-1133">Transmembrane helix</keyword>
<dbReference type="GO" id="GO:0140359">
    <property type="term" value="F:ABC-type transporter activity"/>
    <property type="evidence" value="ECO:0007669"/>
    <property type="project" value="InterPro"/>
</dbReference>
<evidence type="ECO:0000256" key="4">
    <source>
        <dbReference type="ARBA" id="ARBA00023136"/>
    </source>
</evidence>
<dbReference type="InterPro" id="IPR047817">
    <property type="entry name" value="ABC2_TM_bact-type"/>
</dbReference>
<feature type="transmembrane region" description="Helical" evidence="5">
    <location>
        <begin position="165"/>
        <end position="183"/>
    </location>
</feature>
<dbReference type="GO" id="GO:0043190">
    <property type="term" value="C:ATP-binding cassette (ABC) transporter complex"/>
    <property type="evidence" value="ECO:0007669"/>
    <property type="project" value="InterPro"/>
</dbReference>
<accession>A0A1W2E7P1</accession>
<evidence type="ECO:0000313" key="7">
    <source>
        <dbReference type="EMBL" id="SMD05068.1"/>
    </source>
</evidence>
<feature type="transmembrane region" description="Helical" evidence="5">
    <location>
        <begin position="105"/>
        <end position="128"/>
    </location>
</feature>
<protein>
    <recommendedName>
        <fullName evidence="5">Transport permease protein</fullName>
    </recommendedName>
</protein>
<keyword evidence="5" id="KW-1003">Cell membrane</keyword>
<feature type="transmembrane region" description="Helical" evidence="5">
    <location>
        <begin position="62"/>
        <end position="84"/>
    </location>
</feature>
<feature type="transmembrane region" description="Helical" evidence="5">
    <location>
        <begin position="134"/>
        <end position="158"/>
    </location>
</feature>
<dbReference type="InterPro" id="IPR052522">
    <property type="entry name" value="ABC-2_transport_permease"/>
</dbReference>
<comment type="subcellular location">
    <subcellularLocation>
        <location evidence="5">Cell membrane</location>
        <topology evidence="5">Multi-pass membrane protein</topology>
    </subcellularLocation>
    <subcellularLocation>
        <location evidence="1">Membrane</location>
        <topology evidence="1">Multi-pass membrane protein</topology>
    </subcellularLocation>
</comment>
<evidence type="ECO:0000256" key="2">
    <source>
        <dbReference type="ARBA" id="ARBA00022692"/>
    </source>
</evidence>
<dbReference type="RefSeq" id="WP_084071293.1">
    <property type="nucleotide sequence ID" value="NZ_FWXY01000025.1"/>
</dbReference>
<dbReference type="InterPro" id="IPR000412">
    <property type="entry name" value="ABC_2_transport"/>
</dbReference>
<keyword evidence="4 5" id="KW-0472">Membrane</keyword>
<dbReference type="STRING" id="1121400.SAMN02746065_1254"/>
<feature type="transmembrane region" description="Helical" evidence="5">
    <location>
        <begin position="24"/>
        <end position="42"/>
    </location>
</feature>
<evidence type="ECO:0000256" key="5">
    <source>
        <dbReference type="RuleBase" id="RU361157"/>
    </source>
</evidence>
<name>A0A1W2E7P1_9BACT</name>